<comment type="catalytic activity">
    <reaction evidence="14 15">
        <text>ATP + H2O = ADP + phosphate + H(+)</text>
        <dbReference type="Rhea" id="RHEA:13065"/>
        <dbReference type="ChEBI" id="CHEBI:15377"/>
        <dbReference type="ChEBI" id="CHEBI:15378"/>
        <dbReference type="ChEBI" id="CHEBI:30616"/>
        <dbReference type="ChEBI" id="CHEBI:43474"/>
        <dbReference type="ChEBI" id="CHEBI:456216"/>
        <dbReference type="EC" id="5.6.2.4"/>
    </reaction>
</comment>
<evidence type="ECO:0000256" key="4">
    <source>
        <dbReference type="ARBA" id="ARBA00022763"/>
    </source>
</evidence>
<dbReference type="EC" id="3.1.11.5" evidence="15"/>
<keyword evidence="3 15" id="KW-0547">Nucleotide-binding</keyword>
<feature type="active site" description="For nuclease activity" evidence="15">
    <location>
        <position position="1136"/>
    </location>
</feature>
<keyword evidence="2 15" id="KW-0479">Metal-binding</keyword>
<dbReference type="EMBL" id="LUUJ01000076">
    <property type="protein sequence ID" value="OAI16258.1"/>
    <property type="molecule type" value="Genomic_DNA"/>
</dbReference>
<dbReference type="OrthoDB" id="9810135at2"/>
<dbReference type="Gene3D" id="1.10.486.10">
    <property type="entry name" value="PCRA, domain 4"/>
    <property type="match status" value="1"/>
</dbReference>
<dbReference type="InterPro" id="IPR014017">
    <property type="entry name" value="DNA_helicase_UvrD-like_C"/>
</dbReference>
<comment type="domain">
    <text evidence="15">The N-terminal DNA-binding domain is a ssDNA-dependent ATPase and has ATP-dependent 3'-5' helicase function. This domain interacts with RecC.</text>
</comment>
<dbReference type="GO" id="GO:0003677">
    <property type="term" value="F:DNA binding"/>
    <property type="evidence" value="ECO:0007669"/>
    <property type="project" value="UniProtKB-UniRule"/>
</dbReference>
<comment type="miscellaneous">
    <text evidence="15">In the RecBCD complex, RecB has a slow 3'-5' helicase, an exonuclease activity and loads RecA onto ssDNA, RecD has a fast 5'-3' helicase activity, while RecC stimulates the ATPase and processivity of the RecB helicase and contributes to recognition of the Chi site.</text>
</comment>
<dbReference type="InterPro" id="IPR011335">
    <property type="entry name" value="Restrct_endonuc-II-like"/>
</dbReference>
<dbReference type="PROSITE" id="PS51217">
    <property type="entry name" value="UVRD_HELICASE_CTER"/>
    <property type="match status" value="1"/>
</dbReference>
<evidence type="ECO:0000256" key="3">
    <source>
        <dbReference type="ARBA" id="ARBA00022741"/>
    </source>
</evidence>
<evidence type="ECO:0000256" key="7">
    <source>
        <dbReference type="ARBA" id="ARBA00022839"/>
    </source>
</evidence>
<dbReference type="Gene3D" id="3.40.50.300">
    <property type="entry name" value="P-loop containing nucleotide triphosphate hydrolases"/>
    <property type="match status" value="2"/>
</dbReference>
<evidence type="ECO:0000256" key="5">
    <source>
        <dbReference type="ARBA" id="ARBA00022801"/>
    </source>
</evidence>
<comment type="caution">
    <text evidence="19">The sequence shown here is derived from an EMBL/GenBank/DDBJ whole genome shotgun (WGS) entry which is preliminary data.</text>
</comment>
<evidence type="ECO:0000259" key="18">
    <source>
        <dbReference type="PROSITE" id="PS51217"/>
    </source>
</evidence>
<comment type="cofactor">
    <cofactor evidence="15">
        <name>Mg(2+)</name>
        <dbReference type="ChEBI" id="CHEBI:18420"/>
    </cofactor>
    <text evidence="15">Binds 1 Mg(2+) ion per subunit.</text>
</comment>
<accession>A0A177NDW9</accession>
<dbReference type="InterPro" id="IPR014016">
    <property type="entry name" value="UvrD-like_ATP-bd"/>
</dbReference>
<keyword evidence="8 15" id="KW-0067">ATP-binding</keyword>
<feature type="binding site" evidence="16">
    <location>
        <begin position="22"/>
        <end position="29"/>
    </location>
    <ligand>
        <name>ATP</name>
        <dbReference type="ChEBI" id="CHEBI:30616"/>
    </ligand>
</feature>
<dbReference type="GO" id="GO:0000724">
    <property type="term" value="P:double-strand break repair via homologous recombination"/>
    <property type="evidence" value="ECO:0007669"/>
    <property type="project" value="UniProtKB-UniRule"/>
</dbReference>
<dbReference type="GO" id="GO:0000287">
    <property type="term" value="F:magnesium ion binding"/>
    <property type="evidence" value="ECO:0007669"/>
    <property type="project" value="UniProtKB-UniRule"/>
</dbReference>
<evidence type="ECO:0000256" key="1">
    <source>
        <dbReference type="ARBA" id="ARBA00022722"/>
    </source>
</evidence>
<dbReference type="SUPFAM" id="SSF52540">
    <property type="entry name" value="P-loop containing nucleoside triphosphate hydrolases"/>
    <property type="match status" value="1"/>
</dbReference>
<dbReference type="GO" id="GO:0005524">
    <property type="term" value="F:ATP binding"/>
    <property type="evidence" value="ECO:0007669"/>
    <property type="project" value="UniProtKB-UniRule"/>
</dbReference>
<dbReference type="Proteomes" id="UP000077857">
    <property type="component" value="Unassembled WGS sequence"/>
</dbReference>
<evidence type="ECO:0000256" key="10">
    <source>
        <dbReference type="ARBA" id="ARBA00023125"/>
    </source>
</evidence>
<dbReference type="PANTHER" id="PTHR11070:SF23">
    <property type="entry name" value="RECBCD ENZYME SUBUNIT RECB"/>
    <property type="match status" value="1"/>
</dbReference>
<keyword evidence="1 15" id="KW-0540">Nuclease</keyword>
<dbReference type="EC" id="5.6.2.4" evidence="15"/>
<dbReference type="Pfam" id="PF13361">
    <property type="entry name" value="UvrD_C"/>
    <property type="match status" value="1"/>
</dbReference>
<keyword evidence="12 15" id="KW-0413">Isomerase</keyword>
<feature type="binding site" evidence="15">
    <location>
        <position position="1123"/>
    </location>
    <ligand>
        <name>Mg(2+)</name>
        <dbReference type="ChEBI" id="CHEBI:18420"/>
    </ligand>
</feature>
<name>A0A177NDW9_9GAMM</name>
<dbReference type="CDD" id="cd22352">
    <property type="entry name" value="RecB_C-like"/>
    <property type="match status" value="1"/>
</dbReference>
<evidence type="ECO:0000313" key="20">
    <source>
        <dbReference type="Proteomes" id="UP000077857"/>
    </source>
</evidence>
<feature type="binding site" evidence="15">
    <location>
        <position position="1005"/>
    </location>
    <ligand>
        <name>Mg(2+)</name>
        <dbReference type="ChEBI" id="CHEBI:18420"/>
    </ligand>
</feature>
<dbReference type="GO" id="GO:0043138">
    <property type="term" value="F:3'-5' DNA helicase activity"/>
    <property type="evidence" value="ECO:0007669"/>
    <property type="project" value="UniProtKB-UniRule"/>
</dbReference>
<feature type="binding site" evidence="15">
    <location>
        <position position="1136"/>
    </location>
    <ligand>
        <name>Mg(2+)</name>
        <dbReference type="ChEBI" id="CHEBI:18420"/>
    </ligand>
</feature>
<dbReference type="InterPro" id="IPR011604">
    <property type="entry name" value="PDDEXK-like_dom_sf"/>
</dbReference>
<sequence length="1237" mass="138881">MSTAIALNPVTFPLSGTRLIEASAGTGKTYTIAALYVRLILGHQPDDSLPRRELLPPEILVVTFTEASTKELRERIRERLSQVARFFREQPVKSDAFLEAIRADYDPALWSACARRLELAANWMDEAAVYTIHSWCNRMLQQHAFDSGSLFHQEVNTDDTELLNEVVRDYWRTFYYEMAYDDPDFLALYSLFQQPDNLLGEIRSLLNNADPIANCLTPDQDIKTLMTATYTAKQEALQSLKQPWGAWANEIKSLLEAAVKNKVLPGKNYKSNYIQNWIDKLISWSSDPNQASLELGTGFKSLSPAGMANLANAGQTLPVHPGFEAISQLPGQLAALPNLKIELIKHAIHWIRNRYDSEKQRVARMTFDDMLTRLDQALQGNNGQRLASVIRQQYPIALIDEFQDTDPVQYRIFSTLYPVEGDAELGCLMIGDPKQAIYSFRGADIYTYLRAHQDTAGRHYTLGNNYRSTQHLVDAVNQVFLYADQQPNGAFRFKRENDNPLPFIAVAAQGREDEWVINDLAAPALTLWHWDITDADGQLKPVGLPEYRQTMAEVTASEIVGLLNLATQGRTGFKSSKKLKSLQPSDIAILVRSGAEAKVMRNALARRQLRSVYLSERDSIFASREAKDLLLWLKALAEPRNERKVRTALSTATFGWSYQALQQLAIDEPGWEEQLERFLGYQARWQQDGILPTLRQLMSDYGLHARLTADSEGERCITNLLHLAELLQQASGQLEGEQALIRYLAEAIEAESSQSGDEGIIRLESDANLIKIVTIHKSKGLEYPLVFLPFICSFREINSRFNTHYRYHDEQQILNIDLTKADDIRALSDEERLQEDLRLLYVAMTRAQHACWLGIAPIKFGNTKECQLEKSAMGSLLNWQAGLSVGALGSQLTHLKGSCESILLTGLPTINDEPYLAPQQTDQLESTRIAAARIVNNWWVASYSALQIEETSLIQEEQPPLPQELETARDDKQNDEADLNVAPTLKPLAGIHGLARGSGPGVLIHDLLEQCAQLGFSAVQANPALGLQLIQKGFSAAEWAHKHEIIASALSVWLSMPLLEGENLSLAQLGADDYQAEMEFLLGADSVNVQALDQLVTRHTFAGQPRPSLLPRFVNGLLKGFMDLVFVFKQQYYVVDYKFNSLGNDDASYTLQALEQAMLSKRYDLQYSLYLLALHRLLKVRLGTQYDYEKHIGGGLYLFLRGSQSPSGGRLLTKPPRELIEGLDKLFSVSTLNGDTL</sequence>
<keyword evidence="11 15" id="KW-0234">DNA repair</keyword>
<organism evidence="19 20">
    <name type="scientific">Methylomonas koyamae</name>
    <dbReference type="NCBI Taxonomy" id="702114"/>
    <lineage>
        <taxon>Bacteria</taxon>
        <taxon>Pseudomonadati</taxon>
        <taxon>Pseudomonadota</taxon>
        <taxon>Gammaproteobacteria</taxon>
        <taxon>Methylococcales</taxon>
        <taxon>Methylococcaceae</taxon>
        <taxon>Methylomonas</taxon>
    </lineage>
</organism>
<comment type="catalytic activity">
    <reaction evidence="13 15">
        <text>Couples ATP hydrolysis with the unwinding of duplex DNA by translocating in the 3'-5' direction.</text>
        <dbReference type="EC" id="5.6.2.4"/>
    </reaction>
</comment>
<evidence type="ECO:0000256" key="9">
    <source>
        <dbReference type="ARBA" id="ARBA00022842"/>
    </source>
</evidence>
<comment type="function">
    <text evidence="15">A helicase/nuclease that prepares dsDNA breaks (DSB) for recombinational DNA repair. Binds to DSBs and unwinds DNA via a highly rapid and processive ATP-dependent bidirectional helicase activity. Unwinds dsDNA until it encounters a Chi (crossover hotspot instigator) sequence from the 3' direction. Cuts ssDNA a few nucleotides 3' to the Chi site. The properties and activities of the enzyme are changed at Chi. The Chi-altered holoenzyme produces a long 3'-ssDNA overhang and facilitates RecA-binding to the ssDNA for homologous DNA recombination and repair. Holoenzyme degrades any linearized DNA that is unable to undergo homologous recombination. In the holoenzyme this subunit contributes ATPase, 3'-5' helicase, exonuclease activity and loads RecA onto ssDNA.</text>
</comment>
<keyword evidence="9 15" id="KW-0460">Magnesium</keyword>
<dbReference type="NCBIfam" id="TIGR00609">
    <property type="entry name" value="recB"/>
    <property type="match status" value="1"/>
</dbReference>
<dbReference type="GO" id="GO:0009338">
    <property type="term" value="C:exodeoxyribonuclease V complex"/>
    <property type="evidence" value="ECO:0007669"/>
    <property type="project" value="TreeGrafter"/>
</dbReference>
<dbReference type="InterPro" id="IPR004586">
    <property type="entry name" value="RecB"/>
</dbReference>
<evidence type="ECO:0000256" key="11">
    <source>
        <dbReference type="ARBA" id="ARBA00023204"/>
    </source>
</evidence>
<comment type="catalytic activity">
    <reaction evidence="15">
        <text>Exonucleolytic cleavage (in the presence of ATP) in either 5'- to 3'- or 3'- to 5'-direction to yield 5'-phosphooligonucleotides.</text>
        <dbReference type="EC" id="3.1.11.5"/>
    </reaction>
</comment>
<dbReference type="SUPFAM" id="SSF52980">
    <property type="entry name" value="Restriction endonuclease-like"/>
    <property type="match status" value="1"/>
</dbReference>
<reference evidence="19 20" key="1">
    <citation type="submission" date="2016-03" db="EMBL/GenBank/DDBJ databases">
        <authorList>
            <person name="Ploux O."/>
        </authorList>
    </citation>
    <scope>NUCLEOTIDE SEQUENCE [LARGE SCALE GENOMIC DNA]</scope>
    <source>
        <strain evidence="19 20">R-45378</strain>
    </source>
</reference>
<evidence type="ECO:0000256" key="6">
    <source>
        <dbReference type="ARBA" id="ARBA00022806"/>
    </source>
</evidence>
<keyword evidence="10 15" id="KW-0238">DNA-binding</keyword>
<feature type="domain" description="UvrD-like helicase ATP-binding" evidence="17">
    <location>
        <begin position="1"/>
        <end position="469"/>
    </location>
</feature>
<evidence type="ECO:0000256" key="13">
    <source>
        <dbReference type="ARBA" id="ARBA00034617"/>
    </source>
</evidence>
<dbReference type="GO" id="GO:0016887">
    <property type="term" value="F:ATP hydrolysis activity"/>
    <property type="evidence" value="ECO:0007669"/>
    <property type="project" value="RHEA"/>
</dbReference>
<keyword evidence="6 15" id="KW-0347">Helicase</keyword>
<comment type="subunit">
    <text evidence="15">Heterotrimer of RecB, RecC and RecD. All subunits contribute to DNA-binding. Interacts with RecA.</text>
</comment>
<dbReference type="Pfam" id="PF00580">
    <property type="entry name" value="UvrD-helicase"/>
    <property type="match status" value="1"/>
</dbReference>
<evidence type="ECO:0000256" key="15">
    <source>
        <dbReference type="HAMAP-Rule" id="MF_01485"/>
    </source>
</evidence>
<dbReference type="Gene3D" id="3.90.320.10">
    <property type="match status" value="1"/>
</dbReference>
<feature type="region of interest" description="DNA-binding and helicase activity, interacts with RecC" evidence="15">
    <location>
        <begin position="1"/>
        <end position="917"/>
    </location>
</feature>
<dbReference type="Gene3D" id="1.10.3170.10">
    <property type="entry name" value="Recbcd, chain B, domain 2"/>
    <property type="match status" value="1"/>
</dbReference>
<gene>
    <name evidence="15" type="primary">recB</name>
    <name evidence="19" type="ORF">A1507_11915</name>
</gene>
<dbReference type="InterPro" id="IPR000212">
    <property type="entry name" value="DNA_helicase_UvrD/REP"/>
</dbReference>
<proteinExistence type="inferred from homology"/>
<keyword evidence="7 15" id="KW-0269">Exonuclease</keyword>
<evidence type="ECO:0000313" key="19">
    <source>
        <dbReference type="EMBL" id="OAI16258.1"/>
    </source>
</evidence>
<protein>
    <recommendedName>
        <fullName evidence="15">RecBCD enzyme subunit RecB</fullName>
        <ecNumber evidence="15">3.1.11.5</ecNumber>
        <ecNumber evidence="15">5.6.2.4</ecNumber>
    </recommendedName>
    <alternativeName>
        <fullName evidence="15">DNA 3'-5' helicase subunit RecB</fullName>
    </alternativeName>
    <alternativeName>
        <fullName evidence="15">Exonuclease V subunit RecB</fullName>
        <shortName evidence="15">ExoV subunit RecB</shortName>
    </alternativeName>
    <alternativeName>
        <fullName evidence="15">Helicase/nuclease RecBCD subunit RecB</fullName>
    </alternativeName>
</protein>
<evidence type="ECO:0000256" key="14">
    <source>
        <dbReference type="ARBA" id="ARBA00048988"/>
    </source>
</evidence>
<dbReference type="PROSITE" id="PS51198">
    <property type="entry name" value="UVRD_HELICASE_ATP_BIND"/>
    <property type="match status" value="1"/>
</dbReference>
<comment type="similarity">
    <text evidence="15">Belongs to the helicase family. UvrD subfamily.</text>
</comment>
<dbReference type="PANTHER" id="PTHR11070">
    <property type="entry name" value="UVRD / RECB / PCRA DNA HELICASE FAMILY MEMBER"/>
    <property type="match status" value="1"/>
</dbReference>
<dbReference type="GO" id="GO:0005829">
    <property type="term" value="C:cytosol"/>
    <property type="evidence" value="ECO:0007669"/>
    <property type="project" value="TreeGrafter"/>
</dbReference>
<evidence type="ECO:0000256" key="16">
    <source>
        <dbReference type="PROSITE-ProRule" id="PRU00560"/>
    </source>
</evidence>
<comment type="domain">
    <text evidence="15">The C-terminal domain has nuclease activity and interacts with RecD. It interacts with RecA, facilitating its loading onto ssDNA.</text>
</comment>
<dbReference type="HAMAP" id="MF_01485">
    <property type="entry name" value="RecB"/>
    <property type="match status" value="1"/>
</dbReference>
<feature type="region of interest" description="Nuclease activity, interacts with RecD and RecA" evidence="15">
    <location>
        <begin position="937"/>
        <end position="1237"/>
    </location>
</feature>
<evidence type="ECO:0000256" key="8">
    <source>
        <dbReference type="ARBA" id="ARBA00022840"/>
    </source>
</evidence>
<evidence type="ECO:0000256" key="12">
    <source>
        <dbReference type="ARBA" id="ARBA00023235"/>
    </source>
</evidence>
<dbReference type="InterPro" id="IPR027417">
    <property type="entry name" value="P-loop_NTPase"/>
</dbReference>
<keyword evidence="4 15" id="KW-0227">DNA damage</keyword>
<dbReference type="AlphaFoldDB" id="A0A177NDW9"/>
<dbReference type="RefSeq" id="WP_064040442.1">
    <property type="nucleotide sequence ID" value="NZ_LUUJ01000076.1"/>
</dbReference>
<dbReference type="GO" id="GO:0008854">
    <property type="term" value="F:exodeoxyribonuclease V activity"/>
    <property type="evidence" value="ECO:0007669"/>
    <property type="project" value="UniProtKB-EC"/>
</dbReference>
<evidence type="ECO:0000259" key="17">
    <source>
        <dbReference type="PROSITE" id="PS51198"/>
    </source>
</evidence>
<feature type="domain" description="UvrD-like helicase C-terminal" evidence="18">
    <location>
        <begin position="511"/>
        <end position="780"/>
    </location>
</feature>
<keyword evidence="5 15" id="KW-0378">Hydrolase</keyword>
<evidence type="ECO:0000256" key="2">
    <source>
        <dbReference type="ARBA" id="ARBA00022723"/>
    </source>
</evidence>